<keyword evidence="2" id="KW-0813">Transport</keyword>
<feature type="transmembrane region" description="Helical" evidence="9">
    <location>
        <begin position="71"/>
        <end position="90"/>
    </location>
</feature>
<feature type="transmembrane region" description="Helical" evidence="9">
    <location>
        <begin position="96"/>
        <end position="122"/>
    </location>
</feature>
<dbReference type="InterPro" id="IPR018227">
    <property type="entry name" value="Amino_acid_transport_2"/>
</dbReference>
<comment type="subcellular location">
    <subcellularLocation>
        <location evidence="1">Cell inner membrane</location>
        <topology evidence="1">Multi-pass membrane protein</topology>
    </subcellularLocation>
</comment>
<dbReference type="Pfam" id="PF03222">
    <property type="entry name" value="Trp_Tyr_perm"/>
    <property type="match status" value="1"/>
</dbReference>
<feature type="region of interest" description="Disordered" evidence="8">
    <location>
        <begin position="10"/>
        <end position="45"/>
    </location>
</feature>
<feature type="compositionally biased region" description="Low complexity" evidence="8">
    <location>
        <begin position="12"/>
        <end position="23"/>
    </location>
</feature>
<evidence type="ECO:0000256" key="6">
    <source>
        <dbReference type="ARBA" id="ARBA00022989"/>
    </source>
</evidence>
<keyword evidence="3" id="KW-1003">Cell membrane</keyword>
<evidence type="ECO:0000256" key="3">
    <source>
        <dbReference type="ARBA" id="ARBA00022475"/>
    </source>
</evidence>
<organism evidence="10 11">
    <name type="scientific">Actinidia rufa</name>
    <dbReference type="NCBI Taxonomy" id="165716"/>
    <lineage>
        <taxon>Eukaryota</taxon>
        <taxon>Viridiplantae</taxon>
        <taxon>Streptophyta</taxon>
        <taxon>Embryophyta</taxon>
        <taxon>Tracheophyta</taxon>
        <taxon>Spermatophyta</taxon>
        <taxon>Magnoliopsida</taxon>
        <taxon>eudicotyledons</taxon>
        <taxon>Gunneridae</taxon>
        <taxon>Pentapetalae</taxon>
        <taxon>asterids</taxon>
        <taxon>Ericales</taxon>
        <taxon>Actinidiaceae</taxon>
        <taxon>Actinidia</taxon>
    </lineage>
</organism>
<proteinExistence type="predicted"/>
<keyword evidence="4" id="KW-0997">Cell inner membrane</keyword>
<keyword evidence="7 9" id="KW-0472">Membrane</keyword>
<dbReference type="EMBL" id="BJWL01000026">
    <property type="protein sequence ID" value="GFZ18066.1"/>
    <property type="molecule type" value="Genomic_DNA"/>
</dbReference>
<protein>
    <submittedName>
        <fullName evidence="10">Tryptophan/tyrosine permease</fullName>
    </submittedName>
</protein>
<keyword evidence="11" id="KW-1185">Reference proteome</keyword>
<feature type="compositionally biased region" description="Basic and acidic residues" evidence="8">
    <location>
        <begin position="33"/>
        <end position="42"/>
    </location>
</feature>
<evidence type="ECO:0000256" key="2">
    <source>
        <dbReference type="ARBA" id="ARBA00022448"/>
    </source>
</evidence>
<evidence type="ECO:0000256" key="7">
    <source>
        <dbReference type="ARBA" id="ARBA00023136"/>
    </source>
</evidence>
<evidence type="ECO:0000256" key="1">
    <source>
        <dbReference type="ARBA" id="ARBA00004429"/>
    </source>
</evidence>
<reference evidence="10 11" key="1">
    <citation type="submission" date="2019-07" db="EMBL/GenBank/DDBJ databases">
        <title>De Novo Assembly of kiwifruit Actinidia rufa.</title>
        <authorList>
            <person name="Sugita-Konishi S."/>
            <person name="Sato K."/>
            <person name="Mori E."/>
            <person name="Abe Y."/>
            <person name="Kisaki G."/>
            <person name="Hamano K."/>
            <person name="Suezawa K."/>
            <person name="Otani M."/>
            <person name="Fukuda T."/>
            <person name="Manabe T."/>
            <person name="Gomi K."/>
            <person name="Tabuchi M."/>
            <person name="Akimitsu K."/>
            <person name="Kataoka I."/>
        </authorList>
    </citation>
    <scope>NUCLEOTIDE SEQUENCE [LARGE SCALE GENOMIC DNA]</scope>
    <source>
        <strain evidence="11">cv. Fuchu</strain>
    </source>
</reference>
<sequence length="397" mass="43662">MLIDVRFWKNQSSSSSTAATKSSFKCFSQRQSIEQKSDKPPPPEEEFELERLFSNLNQATLKREPGSLTSAIFLVSGTTVGAGILAIPAVTQESGFLASAVTCILCWVFMVVTGLLIAEVNVNTMCELGSGGVSLVSMARRTIGTAGVQIAWYALAFFDCWFYWVHTHGGDDNGNNNDNINDSGRDLAHTRATQDLTLIPCCVFISKFKIYQLEAAVFTHHSLGENLIDATYEDTSLSAALALVGSESCSVLERFIKCTSSGYYRVFSAIVGCSSKLSRGPCRVFALCSALKWHSRHAFGWTLPAAFVHSILQTSRVALEVLMGGIMVADGKVRACFHCFWEVFATLEGHLKCMINNKAALLYYEITTMSLHHDLILQTNSSVKIKTFDGFCLVWTR</sequence>
<dbReference type="GO" id="GO:0005886">
    <property type="term" value="C:plasma membrane"/>
    <property type="evidence" value="ECO:0007669"/>
    <property type="project" value="UniProtKB-SubCell"/>
</dbReference>
<gene>
    <name evidence="10" type="ORF">Acr_26g0013350</name>
</gene>
<keyword evidence="5 9" id="KW-0812">Transmembrane</keyword>
<dbReference type="PANTHER" id="PTHR32195">
    <property type="entry name" value="OS07G0662800 PROTEIN"/>
    <property type="match status" value="1"/>
</dbReference>
<dbReference type="Proteomes" id="UP000585474">
    <property type="component" value="Unassembled WGS sequence"/>
</dbReference>
<evidence type="ECO:0000256" key="9">
    <source>
        <dbReference type="SAM" id="Phobius"/>
    </source>
</evidence>
<evidence type="ECO:0000256" key="4">
    <source>
        <dbReference type="ARBA" id="ARBA00022519"/>
    </source>
</evidence>
<accession>A0A7J0H4N7</accession>
<keyword evidence="6 9" id="KW-1133">Transmembrane helix</keyword>
<comment type="caution">
    <text evidence="10">The sequence shown here is derived from an EMBL/GenBank/DDBJ whole genome shotgun (WGS) entry which is preliminary data.</text>
</comment>
<dbReference type="OrthoDB" id="1746199at2759"/>
<evidence type="ECO:0000256" key="8">
    <source>
        <dbReference type="SAM" id="MobiDB-lite"/>
    </source>
</evidence>
<evidence type="ECO:0000313" key="10">
    <source>
        <dbReference type="EMBL" id="GFZ18066.1"/>
    </source>
</evidence>
<name>A0A7J0H4N7_9ERIC</name>
<dbReference type="AlphaFoldDB" id="A0A7J0H4N7"/>
<feature type="transmembrane region" description="Helical" evidence="9">
    <location>
        <begin position="143"/>
        <end position="164"/>
    </location>
</feature>
<evidence type="ECO:0000256" key="5">
    <source>
        <dbReference type="ARBA" id="ARBA00022692"/>
    </source>
</evidence>
<evidence type="ECO:0000313" key="11">
    <source>
        <dbReference type="Proteomes" id="UP000585474"/>
    </source>
</evidence>
<dbReference type="PANTHER" id="PTHR32195:SF26">
    <property type="entry name" value="TRYPTOPHAN OR TYROSINE TRANSPORTER PROTEIN"/>
    <property type="match status" value="1"/>
</dbReference>
<dbReference type="GO" id="GO:0003333">
    <property type="term" value="P:amino acid transmembrane transport"/>
    <property type="evidence" value="ECO:0007669"/>
    <property type="project" value="InterPro"/>
</dbReference>